<dbReference type="InterPro" id="IPR055128">
    <property type="entry name" value="HypF_C_2"/>
</dbReference>
<dbReference type="Pfam" id="PF00708">
    <property type="entry name" value="Acylphosphatase"/>
    <property type="match status" value="1"/>
</dbReference>
<evidence type="ECO:0000313" key="12">
    <source>
        <dbReference type="Proteomes" id="UP000070504"/>
    </source>
</evidence>
<name>A0A133VJL0_9EURY</name>
<dbReference type="Pfam" id="PF07503">
    <property type="entry name" value="zf-HYPF"/>
    <property type="match status" value="2"/>
</dbReference>
<dbReference type="Gene3D" id="1.10.357.160">
    <property type="match status" value="1"/>
</dbReference>
<feature type="active site" evidence="8">
    <location>
        <position position="35"/>
    </location>
</feature>
<evidence type="ECO:0000256" key="1">
    <source>
        <dbReference type="ARBA" id="ARBA00004711"/>
    </source>
</evidence>
<dbReference type="GO" id="GO:0016874">
    <property type="term" value="F:ligase activity"/>
    <property type="evidence" value="ECO:0007669"/>
    <property type="project" value="UniProtKB-KW"/>
</dbReference>
<dbReference type="InterPro" id="IPR011125">
    <property type="entry name" value="Znf_HypF"/>
</dbReference>
<dbReference type="PANTHER" id="PTHR42959">
    <property type="entry name" value="CARBAMOYLTRANSFERASE"/>
    <property type="match status" value="1"/>
</dbReference>
<feature type="active site" evidence="8">
    <location>
        <position position="17"/>
    </location>
</feature>
<dbReference type="Pfam" id="PF22521">
    <property type="entry name" value="HypF_C_2"/>
    <property type="match status" value="1"/>
</dbReference>
<comment type="catalytic activity">
    <reaction evidence="7">
        <text>C-terminal L-cysteinyl-[HypE protein] + carbamoyl phosphate + ATP + H2O = C-terminal S-carboxamide-L-cysteinyl-[HypE protein] + AMP + phosphate + diphosphate + H(+)</text>
        <dbReference type="Rhea" id="RHEA:55636"/>
        <dbReference type="Rhea" id="RHEA-COMP:14247"/>
        <dbReference type="Rhea" id="RHEA-COMP:14392"/>
        <dbReference type="ChEBI" id="CHEBI:15377"/>
        <dbReference type="ChEBI" id="CHEBI:15378"/>
        <dbReference type="ChEBI" id="CHEBI:30616"/>
        <dbReference type="ChEBI" id="CHEBI:33019"/>
        <dbReference type="ChEBI" id="CHEBI:43474"/>
        <dbReference type="ChEBI" id="CHEBI:58228"/>
        <dbReference type="ChEBI" id="CHEBI:76913"/>
        <dbReference type="ChEBI" id="CHEBI:139126"/>
        <dbReference type="ChEBI" id="CHEBI:456215"/>
    </reaction>
</comment>
<keyword evidence="8" id="KW-0378">Hydrolase</keyword>
<dbReference type="EMBL" id="LHYH01000033">
    <property type="protein sequence ID" value="KXB06619.1"/>
    <property type="molecule type" value="Genomic_DNA"/>
</dbReference>
<feature type="domain" description="Acylphosphatase-like" evidence="9">
    <location>
        <begin position="2"/>
        <end position="90"/>
    </location>
</feature>
<dbReference type="EC" id="3.6.1.7" evidence="8"/>
<keyword evidence="3" id="KW-0436">Ligase</keyword>
<dbReference type="Gene3D" id="3.30.420.360">
    <property type="match status" value="1"/>
</dbReference>
<comment type="caution">
    <text evidence="11">The sequence shown here is derived from an EMBL/GenBank/DDBJ whole genome shotgun (WGS) entry which is preliminary data.</text>
</comment>
<comment type="similarity">
    <text evidence="2">Belongs to the carbamoyltransferase HypF family.</text>
</comment>
<dbReference type="Gene3D" id="3.30.110.120">
    <property type="match status" value="1"/>
</dbReference>
<dbReference type="UniPathway" id="UPA00335"/>
<evidence type="ECO:0000256" key="7">
    <source>
        <dbReference type="ARBA" id="ARBA00048220"/>
    </source>
</evidence>
<dbReference type="GO" id="GO:0003725">
    <property type="term" value="F:double-stranded RNA binding"/>
    <property type="evidence" value="ECO:0007669"/>
    <property type="project" value="InterPro"/>
</dbReference>
<evidence type="ECO:0000313" key="11">
    <source>
        <dbReference type="EMBL" id="KXB06619.1"/>
    </source>
</evidence>
<dbReference type="Gene3D" id="3.90.870.50">
    <property type="match status" value="1"/>
</dbReference>
<comment type="catalytic activity">
    <reaction evidence="8">
        <text>an acyl phosphate + H2O = a carboxylate + phosphate + H(+)</text>
        <dbReference type="Rhea" id="RHEA:14965"/>
        <dbReference type="ChEBI" id="CHEBI:15377"/>
        <dbReference type="ChEBI" id="CHEBI:15378"/>
        <dbReference type="ChEBI" id="CHEBI:29067"/>
        <dbReference type="ChEBI" id="CHEBI:43474"/>
        <dbReference type="ChEBI" id="CHEBI:59918"/>
        <dbReference type="EC" id="3.6.1.7"/>
    </reaction>
</comment>
<dbReference type="NCBIfam" id="TIGR00143">
    <property type="entry name" value="hypF"/>
    <property type="match status" value="1"/>
</dbReference>
<dbReference type="PROSITE" id="PS51160">
    <property type="entry name" value="ACYLPHOSPHATASE_3"/>
    <property type="match status" value="1"/>
</dbReference>
<dbReference type="InterPro" id="IPR001792">
    <property type="entry name" value="Acylphosphatase-like_dom"/>
</dbReference>
<dbReference type="GO" id="GO:0003998">
    <property type="term" value="F:acylphosphatase activity"/>
    <property type="evidence" value="ECO:0007669"/>
    <property type="project" value="UniProtKB-EC"/>
</dbReference>
<protein>
    <recommendedName>
        <fullName evidence="8">acylphosphatase</fullName>
        <ecNumber evidence="8">3.6.1.7</ecNumber>
    </recommendedName>
</protein>
<dbReference type="AlphaFoldDB" id="A0A133VJL0"/>
<dbReference type="InterPro" id="IPR017945">
    <property type="entry name" value="DHBP_synth_RibB-like_a/b_dom"/>
</dbReference>
<organism evidence="11 12">
    <name type="scientific">candidate division MSBL1 archaeon SCGC-AAA382K21</name>
    <dbReference type="NCBI Taxonomy" id="1698283"/>
    <lineage>
        <taxon>Archaea</taxon>
        <taxon>Methanobacteriati</taxon>
        <taxon>Methanobacteriota</taxon>
        <taxon>candidate division MSBL1</taxon>
    </lineage>
</organism>
<dbReference type="InterPro" id="IPR006070">
    <property type="entry name" value="Sua5-like_dom"/>
</dbReference>
<dbReference type="PROSITE" id="PS51163">
    <property type="entry name" value="YRDC"/>
    <property type="match status" value="1"/>
</dbReference>
<dbReference type="GO" id="GO:0016743">
    <property type="term" value="F:carboxyl- or carbamoyltransferase activity"/>
    <property type="evidence" value="ECO:0007669"/>
    <property type="project" value="InterPro"/>
</dbReference>
<gene>
    <name evidence="11" type="ORF">AKJ54_01245</name>
</gene>
<dbReference type="PROSITE" id="PS00150">
    <property type="entry name" value="ACYLPHOSPHATASE_1"/>
    <property type="match status" value="1"/>
</dbReference>
<accession>A0A133VJL0</accession>
<dbReference type="InterPro" id="IPR004421">
    <property type="entry name" value="Carbamoyltransferase_HypF"/>
</dbReference>
<dbReference type="Pfam" id="PF17788">
    <property type="entry name" value="HypF_C"/>
    <property type="match status" value="1"/>
</dbReference>
<dbReference type="SUPFAM" id="SSF54975">
    <property type="entry name" value="Acylphosphatase/BLUF domain-like"/>
    <property type="match status" value="1"/>
</dbReference>
<feature type="non-terminal residue" evidence="11">
    <location>
        <position position="656"/>
    </location>
</feature>
<dbReference type="InterPro" id="IPR036046">
    <property type="entry name" value="Acylphosphatase-like_dom_sf"/>
</dbReference>
<evidence type="ECO:0000256" key="4">
    <source>
        <dbReference type="ARBA" id="ARBA00022723"/>
    </source>
</evidence>
<evidence type="ECO:0000256" key="3">
    <source>
        <dbReference type="ARBA" id="ARBA00022598"/>
    </source>
</evidence>
<dbReference type="InterPro" id="IPR017968">
    <property type="entry name" value="Acylphosphatase_CS"/>
</dbReference>
<comment type="pathway">
    <text evidence="1">Protein modification; [NiFe] hydrogenase maturation.</text>
</comment>
<evidence type="ECO:0000256" key="5">
    <source>
        <dbReference type="ARBA" id="ARBA00022771"/>
    </source>
</evidence>
<proteinExistence type="inferred from homology"/>
<dbReference type="Pfam" id="PF01300">
    <property type="entry name" value="Sua5_yciO_yrdC"/>
    <property type="match status" value="1"/>
</dbReference>
<sequence length="656" mass="73433">MRADIKVEGIVQGVGFRPFCYRTATKFDLKGSVKNMGDAGVRIVLEGEEASIKKFLKVLKEDNPPTSRVEKVETDWSEETSGLQEFEILESDTEKSGRPSVVPPDTGLCKECYQEMMDPKDRRYHYPFITCVNCGPRFTIIEDLPYDRERTSMKEFPLCDYCQNEYQNPADRRYHAEPNCCPNQGPKMQLYKTYGSKISSSNPIEKAAEYLDAGKIVVVKGIGGMHVAAKTTDDIVLKELRKKFDRPEQPLAIMSRDIETTREFAKVDSKEEEILTSNRRPITLLEKRDESILSDLIAPGLDSLGVMLPYSGIHYLLFHHGKEPAYIMTSANLPGLPMVIENSEAISKLSEKVDYFLLHNRKIVSRCDDSVLRITGDTPTFLRRSRGYVPTPIETDSEKEISILALGPELDNTISISKGGRIFPSQYIGDVENVETLNFLKTTSQKFLDLFGIDEPDIIVSDLHPNFSTTELASDMAKEAGLEPKQIQHHKAHVYSLMAEHDLEELVCITADGAGYGEDGTVWGGEVIMVSPEGSERYGGLKKYPLPGGDLATKFPARALAGILWEENEAERIEHILKTYCKNWLREGESEVIIRQLQKNLNTPMASSTGRVLDSVSCVLGICGERTYEGEPAMKLESAAKSGRPEKADITVEIME</sequence>
<evidence type="ECO:0000259" key="9">
    <source>
        <dbReference type="PROSITE" id="PS51160"/>
    </source>
</evidence>
<dbReference type="SUPFAM" id="SSF55821">
    <property type="entry name" value="YrdC/RibB"/>
    <property type="match status" value="1"/>
</dbReference>
<dbReference type="PANTHER" id="PTHR42959:SF1">
    <property type="entry name" value="CARBAMOYLTRANSFERASE HYPF"/>
    <property type="match status" value="1"/>
</dbReference>
<keyword evidence="12" id="KW-1185">Reference proteome</keyword>
<dbReference type="GO" id="GO:0051604">
    <property type="term" value="P:protein maturation"/>
    <property type="evidence" value="ECO:0007669"/>
    <property type="project" value="TreeGrafter"/>
</dbReference>
<evidence type="ECO:0000256" key="8">
    <source>
        <dbReference type="PROSITE-ProRule" id="PRU00520"/>
    </source>
</evidence>
<evidence type="ECO:0000259" key="10">
    <source>
        <dbReference type="PROSITE" id="PS51163"/>
    </source>
</evidence>
<reference evidence="11 12" key="1">
    <citation type="journal article" date="2016" name="Sci. Rep.">
        <title>Metabolic traits of an uncultured archaeal lineage -MSBL1- from brine pools of the Red Sea.</title>
        <authorList>
            <person name="Mwirichia R."/>
            <person name="Alam I."/>
            <person name="Rashid M."/>
            <person name="Vinu M."/>
            <person name="Ba-Alawi W."/>
            <person name="Anthony Kamau A."/>
            <person name="Kamanda Ngugi D."/>
            <person name="Goker M."/>
            <person name="Klenk H.P."/>
            <person name="Bajic V."/>
            <person name="Stingl U."/>
        </authorList>
    </citation>
    <scope>NUCLEOTIDE SEQUENCE [LARGE SCALE GENOMIC DNA]</scope>
    <source>
        <strain evidence="11">SCGC-AAA382K21</strain>
    </source>
</reference>
<dbReference type="InterPro" id="IPR041440">
    <property type="entry name" value="HypF_C"/>
</dbReference>
<keyword evidence="4" id="KW-0479">Metal-binding</keyword>
<evidence type="ECO:0000256" key="6">
    <source>
        <dbReference type="ARBA" id="ARBA00022833"/>
    </source>
</evidence>
<keyword evidence="6" id="KW-0862">Zinc</keyword>
<keyword evidence="5" id="KW-0863">Zinc-finger</keyword>
<dbReference type="Proteomes" id="UP000070504">
    <property type="component" value="Unassembled WGS sequence"/>
</dbReference>
<feature type="domain" description="YrdC-like" evidence="10">
    <location>
        <begin position="201"/>
        <end position="387"/>
    </location>
</feature>
<dbReference type="InterPro" id="IPR051060">
    <property type="entry name" value="Carbamoyltrans_HypF-like"/>
</dbReference>
<dbReference type="GO" id="GO:0008270">
    <property type="term" value="F:zinc ion binding"/>
    <property type="evidence" value="ECO:0007669"/>
    <property type="project" value="UniProtKB-KW"/>
</dbReference>
<evidence type="ECO:0000256" key="2">
    <source>
        <dbReference type="ARBA" id="ARBA00008097"/>
    </source>
</evidence>